<feature type="binding site" evidence="14">
    <location>
        <position position="233"/>
    </location>
    <ligand>
        <name>Zn(2+)</name>
        <dbReference type="ChEBI" id="CHEBI:29105"/>
        <note>catalytic</note>
    </ligand>
</feature>
<proteinExistence type="predicted"/>
<dbReference type="Gene3D" id="2.60.120.290">
    <property type="entry name" value="Spermadhesin, CUB domain"/>
    <property type="match status" value="1"/>
</dbReference>
<dbReference type="GO" id="GO:0004222">
    <property type="term" value="F:metalloendopeptidase activity"/>
    <property type="evidence" value="ECO:0007669"/>
    <property type="project" value="UniProtKB-UniRule"/>
</dbReference>
<dbReference type="SUPFAM" id="SSF55486">
    <property type="entry name" value="Metalloproteases ('zincins'), catalytic domain"/>
    <property type="match status" value="1"/>
</dbReference>
<dbReference type="AlphaFoldDB" id="A0A0D8XHJ8"/>
<evidence type="ECO:0000256" key="7">
    <source>
        <dbReference type="ARBA" id="ARBA00022801"/>
    </source>
</evidence>
<keyword evidence="9 14" id="KW-0482">Metalloprotease</keyword>
<evidence type="ECO:0000256" key="14">
    <source>
        <dbReference type="PROSITE-ProRule" id="PRU01211"/>
    </source>
</evidence>
<dbReference type="PRINTS" id="PR00480">
    <property type="entry name" value="ASTACIN"/>
</dbReference>
<dbReference type="Proteomes" id="UP000053766">
    <property type="component" value="Unassembled WGS sequence"/>
</dbReference>
<sequence>MWMSVIVSTWYVTAAVDENAIKEISKVLITSNVTDKNETTGPDINFIKRVVAQMELYKKKRIPNFARQSSQDENFDMEQYRNKVGPRSNLTAPPEAHKSLSAVAFEGDMIFHPDQFAKILDDKQDDVVSSERRQKRQSEMDPRTMWNQNQSIAYYIDPSLYGSSDIVNKAFKFWGDNTCLRFVTNTTAFNRLRVYKGSGCWSYVGKQFTWASQDISIGQGCENLGTICHEIAHALGLFHTQSRYDRDNYIRVNYNNIDPRLQYNFEKLTSAPEMNFNIQYDYGSVMQYNPYAFALNYNIPTSIAKDLNYQNIMGQRQQPAFSDVKQINLLYKCSARCTSTSPTCQNNGIVNPNTCKTCICPYTFDGDVCEKLKQGSAEVCNGQVITANSTSYKQFNATVGYKMDYAYSDITYDCYWHIKAPPGRRLQFQIKSLNTYCIEACNWSGFEINTGNLDVAGMLLCCPSISTSIFTSIKNIITIRGMTRYNTANMVISYRIV</sequence>
<dbReference type="Gene3D" id="3.40.390.10">
    <property type="entry name" value="Collagenase (Catalytic Domain)"/>
    <property type="match status" value="1"/>
</dbReference>
<dbReference type="GO" id="GO:0008270">
    <property type="term" value="F:zinc ion binding"/>
    <property type="evidence" value="ECO:0007669"/>
    <property type="project" value="UniProtKB-UniRule"/>
</dbReference>
<keyword evidence="10" id="KW-1015">Disulfide bond</keyword>
<dbReference type="PIRSF" id="PIRSF036365">
    <property type="entry name" value="Astacin_nematoda"/>
    <property type="match status" value="1"/>
</dbReference>
<evidence type="ECO:0000256" key="16">
    <source>
        <dbReference type="SAM" id="MobiDB-lite"/>
    </source>
</evidence>
<evidence type="ECO:0000256" key="3">
    <source>
        <dbReference type="ARBA" id="ARBA00022536"/>
    </source>
</evidence>
<evidence type="ECO:0000256" key="8">
    <source>
        <dbReference type="ARBA" id="ARBA00022833"/>
    </source>
</evidence>
<dbReference type="InterPro" id="IPR024079">
    <property type="entry name" value="MetalloPept_cat_dom_sf"/>
</dbReference>
<dbReference type="FunFam" id="3.40.390.10:FF:000028">
    <property type="entry name" value="Zinc metalloproteinase"/>
    <property type="match status" value="1"/>
</dbReference>
<comment type="cofactor">
    <cofactor evidence="14 15">
        <name>Zn(2+)</name>
        <dbReference type="ChEBI" id="CHEBI:29105"/>
    </cofactor>
    <text evidence="14 15">Binds 1 zinc ion per subunit.</text>
</comment>
<evidence type="ECO:0000256" key="2">
    <source>
        <dbReference type="ARBA" id="ARBA00022525"/>
    </source>
</evidence>
<dbReference type="GO" id="GO:0006508">
    <property type="term" value="P:proteolysis"/>
    <property type="evidence" value="ECO:0007669"/>
    <property type="project" value="UniProtKB-KW"/>
</dbReference>
<dbReference type="PANTHER" id="PTHR10127">
    <property type="entry name" value="DISCOIDIN, CUB, EGF, LAMININ , AND ZINC METALLOPROTEASE DOMAIN CONTAINING"/>
    <property type="match status" value="1"/>
</dbReference>
<dbReference type="STRING" id="29172.A0A0D8XHJ8"/>
<feature type="domain" description="CUB" evidence="17">
    <location>
        <begin position="380"/>
        <end position="497"/>
    </location>
</feature>
<evidence type="ECO:0000313" key="20">
    <source>
        <dbReference type="Proteomes" id="UP000053766"/>
    </source>
</evidence>
<evidence type="ECO:0000256" key="6">
    <source>
        <dbReference type="ARBA" id="ARBA00022729"/>
    </source>
</evidence>
<evidence type="ECO:0000256" key="4">
    <source>
        <dbReference type="ARBA" id="ARBA00022670"/>
    </source>
</evidence>
<feature type="active site" evidence="14">
    <location>
        <position position="230"/>
    </location>
</feature>
<dbReference type="SMART" id="SM00042">
    <property type="entry name" value="CUB"/>
    <property type="match status" value="1"/>
</dbReference>
<organism evidence="19 20">
    <name type="scientific">Dictyocaulus viviparus</name>
    <name type="common">Bovine lungworm</name>
    <dbReference type="NCBI Taxonomy" id="29172"/>
    <lineage>
        <taxon>Eukaryota</taxon>
        <taxon>Metazoa</taxon>
        <taxon>Ecdysozoa</taxon>
        <taxon>Nematoda</taxon>
        <taxon>Chromadorea</taxon>
        <taxon>Rhabditida</taxon>
        <taxon>Rhabditina</taxon>
        <taxon>Rhabditomorpha</taxon>
        <taxon>Strongyloidea</taxon>
        <taxon>Metastrongylidae</taxon>
        <taxon>Dictyocaulus</taxon>
    </lineage>
</organism>
<keyword evidence="4 14" id="KW-0645">Protease</keyword>
<protein>
    <recommendedName>
        <fullName evidence="12">Zinc metalloproteinase</fullName>
    </recommendedName>
</protein>
<dbReference type="GO" id="GO:0018996">
    <property type="term" value="P:molting cycle, collagen and cuticulin-based cuticle"/>
    <property type="evidence" value="ECO:0007669"/>
    <property type="project" value="InterPro"/>
</dbReference>
<evidence type="ECO:0000259" key="17">
    <source>
        <dbReference type="PROSITE" id="PS01180"/>
    </source>
</evidence>
<keyword evidence="8 14" id="KW-0862">Zinc</keyword>
<dbReference type="EMBL" id="KN716757">
    <property type="protein sequence ID" value="KJH41806.1"/>
    <property type="molecule type" value="Genomic_DNA"/>
</dbReference>
<evidence type="ECO:0000256" key="10">
    <source>
        <dbReference type="ARBA" id="ARBA00023157"/>
    </source>
</evidence>
<keyword evidence="3" id="KW-0245">EGF-like domain</keyword>
<keyword evidence="7 14" id="KW-0378">Hydrolase</keyword>
<name>A0A0D8XHJ8_DICVI</name>
<dbReference type="OrthoDB" id="5866228at2759"/>
<feature type="domain" description="Peptidase M12A" evidence="18">
    <location>
        <begin position="133"/>
        <end position="334"/>
    </location>
</feature>
<dbReference type="PROSITE" id="PS01180">
    <property type="entry name" value="CUB"/>
    <property type="match status" value="1"/>
</dbReference>
<reference evidence="20" key="2">
    <citation type="journal article" date="2016" name="Sci. Rep.">
        <title>Dictyocaulus viviparus genome, variome and transcriptome elucidate lungworm biology and support future intervention.</title>
        <authorList>
            <person name="McNulty S.N."/>
            <person name="Strube C."/>
            <person name="Rosa B.A."/>
            <person name="Martin J.C."/>
            <person name="Tyagi R."/>
            <person name="Choi Y.J."/>
            <person name="Wang Q."/>
            <person name="Hallsworth Pepin K."/>
            <person name="Zhang X."/>
            <person name="Ozersky P."/>
            <person name="Wilson R.K."/>
            <person name="Sternberg P.W."/>
            <person name="Gasser R.B."/>
            <person name="Mitreva M."/>
        </authorList>
    </citation>
    <scope>NUCLEOTIDE SEQUENCE [LARGE SCALE GENOMIC DNA]</scope>
    <source>
        <strain evidence="20">HannoverDv2000</strain>
    </source>
</reference>
<feature type="binding site" evidence="14">
    <location>
        <position position="229"/>
    </location>
    <ligand>
        <name>Zn(2+)</name>
        <dbReference type="ChEBI" id="CHEBI:29105"/>
        <note>catalytic</note>
    </ligand>
</feature>
<dbReference type="CDD" id="cd04280">
    <property type="entry name" value="ZnMc_astacin_like"/>
    <property type="match status" value="1"/>
</dbReference>
<keyword evidence="2 12" id="KW-0964">Secreted</keyword>
<dbReference type="InterPro" id="IPR035914">
    <property type="entry name" value="Sperma_CUB_dom_sf"/>
</dbReference>
<evidence type="ECO:0000313" key="19">
    <source>
        <dbReference type="EMBL" id="KJH41806.1"/>
    </source>
</evidence>
<comment type="subcellular location">
    <subcellularLocation>
        <location evidence="1 12">Secreted</location>
    </subcellularLocation>
</comment>
<evidence type="ECO:0000256" key="12">
    <source>
        <dbReference type="PIRNR" id="PIRNR036365"/>
    </source>
</evidence>
<keyword evidence="20" id="KW-1185">Reference proteome</keyword>
<evidence type="ECO:0000256" key="13">
    <source>
        <dbReference type="PROSITE-ProRule" id="PRU00059"/>
    </source>
</evidence>
<dbReference type="InterPro" id="IPR034035">
    <property type="entry name" value="Astacin-like_dom"/>
</dbReference>
<feature type="region of interest" description="Disordered" evidence="16">
    <location>
        <begin position="123"/>
        <end position="143"/>
    </location>
</feature>
<keyword evidence="11" id="KW-0325">Glycoprotein</keyword>
<dbReference type="GO" id="GO:0005576">
    <property type="term" value="C:extracellular region"/>
    <property type="evidence" value="ECO:0007669"/>
    <property type="project" value="UniProtKB-SubCell"/>
</dbReference>
<dbReference type="InterPro" id="IPR000859">
    <property type="entry name" value="CUB_dom"/>
</dbReference>
<feature type="compositionally biased region" description="Basic and acidic residues" evidence="16">
    <location>
        <begin position="123"/>
        <end position="142"/>
    </location>
</feature>
<evidence type="ECO:0000259" key="18">
    <source>
        <dbReference type="PROSITE" id="PS51864"/>
    </source>
</evidence>
<dbReference type="SUPFAM" id="SSF49854">
    <property type="entry name" value="Spermadhesin, CUB domain"/>
    <property type="match status" value="1"/>
</dbReference>
<dbReference type="InterPro" id="IPR017050">
    <property type="entry name" value="Metallopeptidase_nem"/>
</dbReference>
<evidence type="ECO:0000256" key="9">
    <source>
        <dbReference type="ARBA" id="ARBA00023049"/>
    </source>
</evidence>
<accession>A0A0D8XHJ8</accession>
<comment type="caution">
    <text evidence="13">Lacks conserved residue(s) required for the propagation of feature annotation.</text>
</comment>
<evidence type="ECO:0000256" key="11">
    <source>
        <dbReference type="ARBA" id="ARBA00023180"/>
    </source>
</evidence>
<evidence type="ECO:0000256" key="15">
    <source>
        <dbReference type="RuleBase" id="RU361183"/>
    </source>
</evidence>
<dbReference type="Pfam" id="PF01400">
    <property type="entry name" value="Astacin"/>
    <property type="match status" value="1"/>
</dbReference>
<dbReference type="InterPro" id="IPR006026">
    <property type="entry name" value="Peptidase_Metallo"/>
</dbReference>
<reference evidence="19 20" key="1">
    <citation type="submission" date="2013-11" db="EMBL/GenBank/DDBJ databases">
        <title>Draft genome of the bovine lungworm Dictyocaulus viviparus.</title>
        <authorList>
            <person name="Mitreva M."/>
        </authorList>
    </citation>
    <scope>NUCLEOTIDE SEQUENCE [LARGE SCALE GENOMIC DNA]</scope>
    <source>
        <strain evidence="19 20">HannoverDv2000</strain>
    </source>
</reference>
<keyword evidence="5 14" id="KW-0479">Metal-binding</keyword>
<dbReference type="PROSITE" id="PS51864">
    <property type="entry name" value="ASTACIN"/>
    <property type="match status" value="1"/>
</dbReference>
<gene>
    <name evidence="19" type="ORF">DICVIV_12217</name>
</gene>
<keyword evidence="6" id="KW-0732">Signal</keyword>
<feature type="binding site" evidence="14">
    <location>
        <position position="239"/>
    </location>
    <ligand>
        <name>Zn(2+)</name>
        <dbReference type="ChEBI" id="CHEBI:29105"/>
        <note>catalytic</note>
    </ligand>
</feature>
<dbReference type="InterPro" id="IPR001506">
    <property type="entry name" value="Peptidase_M12A"/>
</dbReference>
<evidence type="ECO:0000256" key="1">
    <source>
        <dbReference type="ARBA" id="ARBA00004613"/>
    </source>
</evidence>
<dbReference type="SMART" id="SM00235">
    <property type="entry name" value="ZnMc"/>
    <property type="match status" value="1"/>
</dbReference>
<dbReference type="PANTHER" id="PTHR10127:SF875">
    <property type="entry name" value="ZINC METALLOPROTEINASE NAS-28"/>
    <property type="match status" value="1"/>
</dbReference>
<evidence type="ECO:0000256" key="5">
    <source>
        <dbReference type="ARBA" id="ARBA00022723"/>
    </source>
</evidence>